<protein>
    <submittedName>
        <fullName evidence="1">Uncharacterized protein</fullName>
    </submittedName>
</protein>
<accession>A0A6V7X507</accession>
<proteinExistence type="predicted"/>
<dbReference type="Proteomes" id="UP000580250">
    <property type="component" value="Unassembled WGS sequence"/>
</dbReference>
<gene>
    <name evidence="1" type="ORF">MENT_LOCUS47053</name>
</gene>
<evidence type="ECO:0000313" key="2">
    <source>
        <dbReference type="Proteomes" id="UP000580250"/>
    </source>
</evidence>
<dbReference type="EMBL" id="CAJEWN010001080">
    <property type="protein sequence ID" value="CAD2194067.1"/>
    <property type="molecule type" value="Genomic_DNA"/>
</dbReference>
<name>A0A6V7X507_MELEN</name>
<dbReference type="AlphaFoldDB" id="A0A6V7X507"/>
<sequence length="140" mass="16584">MTNVQQLQQYKDNILSHLPVLVKAFSRKVNFDQVRREDLLGLHKTMENIYLQLVEWSVYHDQVPRLIGWPNVDKNRHFPHLKDTYMAMRKKLNEFFVAQADFFAGKKIEEFDEWSLMRGLFNGILIMTNGLVSDEDKALQ</sequence>
<reference evidence="1 2" key="1">
    <citation type="submission" date="2020-08" db="EMBL/GenBank/DDBJ databases">
        <authorList>
            <person name="Koutsovoulos G."/>
            <person name="Danchin GJ E."/>
        </authorList>
    </citation>
    <scope>NUCLEOTIDE SEQUENCE [LARGE SCALE GENOMIC DNA]</scope>
</reference>
<organism evidence="1 2">
    <name type="scientific">Meloidogyne enterolobii</name>
    <name type="common">Root-knot nematode worm</name>
    <name type="synonym">Meloidogyne mayaguensis</name>
    <dbReference type="NCBI Taxonomy" id="390850"/>
    <lineage>
        <taxon>Eukaryota</taxon>
        <taxon>Metazoa</taxon>
        <taxon>Ecdysozoa</taxon>
        <taxon>Nematoda</taxon>
        <taxon>Chromadorea</taxon>
        <taxon>Rhabditida</taxon>
        <taxon>Tylenchina</taxon>
        <taxon>Tylenchomorpha</taxon>
        <taxon>Tylenchoidea</taxon>
        <taxon>Meloidogynidae</taxon>
        <taxon>Meloidogyninae</taxon>
        <taxon>Meloidogyne</taxon>
    </lineage>
</organism>
<evidence type="ECO:0000313" key="1">
    <source>
        <dbReference type="EMBL" id="CAD2194067.1"/>
    </source>
</evidence>
<comment type="caution">
    <text evidence="1">The sequence shown here is derived from an EMBL/GenBank/DDBJ whole genome shotgun (WGS) entry which is preliminary data.</text>
</comment>